<dbReference type="GO" id="GO:0006096">
    <property type="term" value="P:glycolytic process"/>
    <property type="evidence" value="ECO:0007669"/>
    <property type="project" value="InterPro"/>
</dbReference>
<dbReference type="SUPFAM" id="SSF53067">
    <property type="entry name" value="Actin-like ATPase domain"/>
    <property type="match status" value="1"/>
</dbReference>
<feature type="region of interest" description="Disordered" evidence="3">
    <location>
        <begin position="237"/>
        <end position="256"/>
    </location>
</feature>
<evidence type="ECO:0000313" key="4">
    <source>
        <dbReference type="EMBL" id="EGB03638.1"/>
    </source>
</evidence>
<dbReference type="InterPro" id="IPR043129">
    <property type="entry name" value="ATPase_NBD"/>
</dbReference>
<evidence type="ECO:0000256" key="2">
    <source>
        <dbReference type="ARBA" id="ARBA00022777"/>
    </source>
</evidence>
<sequence>METSDGFRPKRSASVLAGVSVVLCGDLGGTNSRLELFRVEDPRGLDASALHQVGKIQPLSKCTYKNDNVEGNFTDLLHQFLRDSNLPLFELVAGCLAVAGPVSKDRVVFTNLCWVIDARSLEDEFEMPRGSMRLVNDFAANGYGVVTLEASDYDEISPHGPIVPTVGAPVACVGAGTGLGETFATSSETSGGLIYDAWPSEGGHVAFAPRDDLQCELLLHLMGKFHGRVSTERVVSGKGIVSRRHRHQERRPHQRP</sequence>
<dbReference type="AlphaFoldDB" id="F0YMK0"/>
<evidence type="ECO:0000256" key="3">
    <source>
        <dbReference type="SAM" id="MobiDB-lite"/>
    </source>
</evidence>
<dbReference type="Proteomes" id="UP000002729">
    <property type="component" value="Unassembled WGS sequence"/>
</dbReference>
<evidence type="ECO:0000313" key="5">
    <source>
        <dbReference type="Proteomes" id="UP000002729"/>
    </source>
</evidence>
<dbReference type="PANTHER" id="PTHR47363:SF1">
    <property type="entry name" value="GLUCOKINASE"/>
    <property type="match status" value="1"/>
</dbReference>
<dbReference type="InterPro" id="IPR003836">
    <property type="entry name" value="Glucokinase"/>
</dbReference>
<dbReference type="eggNOG" id="ENOG502QSB1">
    <property type="taxonomic scope" value="Eukaryota"/>
</dbReference>
<dbReference type="PANTHER" id="PTHR47363">
    <property type="entry name" value="GLUCOKINASE"/>
    <property type="match status" value="1"/>
</dbReference>
<reference evidence="4 5" key="1">
    <citation type="journal article" date="2011" name="Proc. Natl. Acad. Sci. U.S.A.">
        <title>Niche of harmful alga Aureococcus anophagefferens revealed through ecogenomics.</title>
        <authorList>
            <person name="Gobler C.J."/>
            <person name="Berry D.L."/>
            <person name="Dyhrman S.T."/>
            <person name="Wilhelm S.W."/>
            <person name="Salamov A."/>
            <person name="Lobanov A.V."/>
            <person name="Zhang Y."/>
            <person name="Collier J.L."/>
            <person name="Wurch L.L."/>
            <person name="Kustka A.B."/>
            <person name="Dill B.D."/>
            <person name="Shah M."/>
            <person name="VerBerkmoes N.C."/>
            <person name="Kuo A."/>
            <person name="Terry A."/>
            <person name="Pangilinan J."/>
            <person name="Lindquist E.A."/>
            <person name="Lucas S."/>
            <person name="Paulsen I.T."/>
            <person name="Hattenrath-Lehmann T.K."/>
            <person name="Talmage S.C."/>
            <person name="Walker E.A."/>
            <person name="Koch F."/>
            <person name="Burson A.M."/>
            <person name="Marcoval M.A."/>
            <person name="Tang Y.Z."/>
            <person name="Lecleir G.R."/>
            <person name="Coyne K.J."/>
            <person name="Berg G.M."/>
            <person name="Bertrand E.M."/>
            <person name="Saito M.A."/>
            <person name="Gladyshev V.N."/>
            <person name="Grigoriev I.V."/>
        </authorList>
    </citation>
    <scope>NUCLEOTIDE SEQUENCE [LARGE SCALE GENOMIC DNA]</scope>
    <source>
        <strain evidence="5">CCMP 1984</strain>
    </source>
</reference>
<keyword evidence="1" id="KW-0808">Transferase</keyword>
<dbReference type="OMA" id="PHIVEND"/>
<accession>F0YMK0</accession>
<organism evidence="5">
    <name type="scientific">Aureococcus anophagefferens</name>
    <name type="common">Harmful bloom alga</name>
    <dbReference type="NCBI Taxonomy" id="44056"/>
    <lineage>
        <taxon>Eukaryota</taxon>
        <taxon>Sar</taxon>
        <taxon>Stramenopiles</taxon>
        <taxon>Ochrophyta</taxon>
        <taxon>Pelagophyceae</taxon>
        <taxon>Pelagomonadales</taxon>
        <taxon>Pelagomonadaceae</taxon>
        <taxon>Aureococcus</taxon>
    </lineage>
</organism>
<feature type="compositionally biased region" description="Basic residues" evidence="3">
    <location>
        <begin position="241"/>
        <end position="256"/>
    </location>
</feature>
<dbReference type="GO" id="GO:0005536">
    <property type="term" value="F:D-glucose binding"/>
    <property type="evidence" value="ECO:0007669"/>
    <property type="project" value="InterPro"/>
</dbReference>
<keyword evidence="5" id="KW-1185">Reference proteome</keyword>
<dbReference type="KEGG" id="aaf:AURANDRAFT_69984"/>
<dbReference type="OrthoDB" id="10251652at2759"/>
<gene>
    <name evidence="4" type="ORF">AURANDRAFT_69984</name>
</gene>
<name>F0YMK0_AURAN</name>
<dbReference type="EMBL" id="GL833165">
    <property type="protein sequence ID" value="EGB03638.1"/>
    <property type="molecule type" value="Genomic_DNA"/>
</dbReference>
<proteinExistence type="predicted"/>
<dbReference type="CDD" id="cd24008">
    <property type="entry name" value="ASKHA_NBD_GLK"/>
    <property type="match status" value="1"/>
</dbReference>
<dbReference type="GO" id="GO:0004340">
    <property type="term" value="F:glucokinase activity"/>
    <property type="evidence" value="ECO:0007669"/>
    <property type="project" value="InterPro"/>
</dbReference>
<evidence type="ECO:0000256" key="1">
    <source>
        <dbReference type="ARBA" id="ARBA00022679"/>
    </source>
</evidence>
<keyword evidence="2" id="KW-0418">Kinase</keyword>
<dbReference type="InParanoid" id="F0YMK0"/>
<evidence type="ECO:0008006" key="6">
    <source>
        <dbReference type="Google" id="ProtNLM"/>
    </source>
</evidence>
<dbReference type="Pfam" id="PF02685">
    <property type="entry name" value="Glucokinase"/>
    <property type="match status" value="1"/>
</dbReference>
<protein>
    <recommendedName>
        <fullName evidence="6">Glucokinase</fullName>
    </recommendedName>
</protein>
<dbReference type="GeneID" id="20227710"/>
<dbReference type="Gene3D" id="3.30.420.40">
    <property type="match status" value="1"/>
</dbReference>
<dbReference type="RefSeq" id="XP_009041640.1">
    <property type="nucleotide sequence ID" value="XM_009043392.1"/>
</dbReference>
<dbReference type="GO" id="GO:0005524">
    <property type="term" value="F:ATP binding"/>
    <property type="evidence" value="ECO:0007669"/>
    <property type="project" value="InterPro"/>
</dbReference>